<dbReference type="InterPro" id="IPR005490">
    <property type="entry name" value="LD_TPept_cat_dom"/>
</dbReference>
<dbReference type="GO" id="GO:0009252">
    <property type="term" value="P:peptidoglycan biosynthetic process"/>
    <property type="evidence" value="ECO:0007669"/>
    <property type="project" value="UniProtKB-UniPathway"/>
</dbReference>
<keyword evidence="5 7" id="KW-0573">Peptidoglycan synthesis</keyword>
<dbReference type="InterPro" id="IPR052905">
    <property type="entry name" value="LD-transpeptidase_YkuD-like"/>
</dbReference>
<feature type="active site" description="Proton donor/acceptor" evidence="7">
    <location>
        <position position="136"/>
    </location>
</feature>
<accession>A0A1E3VKN6</accession>
<evidence type="ECO:0000313" key="11">
    <source>
        <dbReference type="Proteomes" id="UP000094172"/>
    </source>
</evidence>
<dbReference type="CDD" id="cd16913">
    <property type="entry name" value="YkuD_like"/>
    <property type="match status" value="1"/>
</dbReference>
<gene>
    <name evidence="10" type="ORF">AUC70_09480</name>
</gene>
<feature type="active site" description="Nucleophile" evidence="7">
    <location>
        <position position="155"/>
    </location>
</feature>
<dbReference type="EMBL" id="LPWE01000013">
    <property type="protein sequence ID" value="ODR93851.1"/>
    <property type="molecule type" value="Genomic_DNA"/>
</dbReference>
<comment type="similarity">
    <text evidence="2">Belongs to the YkuD family.</text>
</comment>
<feature type="region of interest" description="Disordered" evidence="8">
    <location>
        <begin position="241"/>
        <end position="266"/>
    </location>
</feature>
<dbReference type="InterPro" id="IPR038063">
    <property type="entry name" value="Transpep_catalytic_dom"/>
</dbReference>
<keyword evidence="4 7" id="KW-0133">Cell shape</keyword>
<evidence type="ECO:0000256" key="4">
    <source>
        <dbReference type="ARBA" id="ARBA00022960"/>
    </source>
</evidence>
<sequence length="274" mass="31311">MNIPEFKVRVFKEDEPIHETRVIVGKTHTQTPIFTDEMEEIVFRPNWYVPNSIKQNEIAPYLRRGGGFFSSGWDTSVLRRQGLRIRGANGRDIDPDRIDWSRNDIRRYELYQPPGPRNVLGLVKFRFPNTHDVYLHDTTQKNLFSNPVRAFSHGCVRVQNPDKLATVLLGHDQDWSAARVSSAMHNGADANKVFIKNRIPVYLTYFTAVADENGELKQYKDLYGHDRRMIAALNGRPIPAGLPDNVTASSGGGERRVSRRSRRGDNPFAGIFDF</sequence>
<dbReference type="STRING" id="1774970.AUC70_09480"/>
<keyword evidence="6 7" id="KW-0961">Cell wall biogenesis/degradation</keyword>
<dbReference type="GO" id="GO:0071555">
    <property type="term" value="P:cell wall organization"/>
    <property type="evidence" value="ECO:0007669"/>
    <property type="project" value="UniProtKB-UniRule"/>
</dbReference>
<keyword evidence="3" id="KW-0808">Transferase</keyword>
<evidence type="ECO:0000256" key="6">
    <source>
        <dbReference type="ARBA" id="ARBA00023316"/>
    </source>
</evidence>
<evidence type="ECO:0000256" key="1">
    <source>
        <dbReference type="ARBA" id="ARBA00004752"/>
    </source>
</evidence>
<reference evidence="10 11" key="1">
    <citation type="journal article" date="2016" name="Environ. Microbiol.">
        <title>New Methyloceanibacter diversity from North Sea sediments includes methanotroph containing solely the soluble methane monooxygenase.</title>
        <authorList>
            <person name="Vekeman B."/>
            <person name="Kerckhof F.M."/>
            <person name="Cremers G."/>
            <person name="de Vos P."/>
            <person name="Vandamme P."/>
            <person name="Boon N."/>
            <person name="Op den Camp H.J."/>
            <person name="Heylen K."/>
        </authorList>
    </citation>
    <scope>NUCLEOTIDE SEQUENCE [LARGE SCALE GENOMIC DNA]</scope>
    <source>
        <strain evidence="10 11">R-67176</strain>
    </source>
</reference>
<evidence type="ECO:0000259" key="9">
    <source>
        <dbReference type="PROSITE" id="PS52029"/>
    </source>
</evidence>
<dbReference type="GO" id="GO:0016740">
    <property type="term" value="F:transferase activity"/>
    <property type="evidence" value="ECO:0007669"/>
    <property type="project" value="UniProtKB-KW"/>
</dbReference>
<dbReference type="AlphaFoldDB" id="A0A1E3VKN6"/>
<dbReference type="Proteomes" id="UP000094172">
    <property type="component" value="Unassembled WGS sequence"/>
</dbReference>
<organism evidence="10 11">
    <name type="scientific">Methyloceanibacter stevinii</name>
    <dbReference type="NCBI Taxonomy" id="1774970"/>
    <lineage>
        <taxon>Bacteria</taxon>
        <taxon>Pseudomonadati</taxon>
        <taxon>Pseudomonadota</taxon>
        <taxon>Alphaproteobacteria</taxon>
        <taxon>Hyphomicrobiales</taxon>
        <taxon>Hyphomicrobiaceae</taxon>
        <taxon>Methyloceanibacter</taxon>
    </lineage>
</organism>
<protein>
    <recommendedName>
        <fullName evidence="9">L,D-TPase catalytic domain-containing protein</fullName>
    </recommendedName>
</protein>
<feature type="domain" description="L,D-TPase catalytic" evidence="9">
    <location>
        <begin position="1"/>
        <end position="183"/>
    </location>
</feature>
<evidence type="ECO:0000256" key="3">
    <source>
        <dbReference type="ARBA" id="ARBA00022679"/>
    </source>
</evidence>
<dbReference type="UniPathway" id="UPA00219"/>
<dbReference type="SUPFAM" id="SSF141523">
    <property type="entry name" value="L,D-transpeptidase catalytic domain-like"/>
    <property type="match status" value="1"/>
</dbReference>
<keyword evidence="11" id="KW-1185">Reference proteome</keyword>
<evidence type="ECO:0000256" key="2">
    <source>
        <dbReference type="ARBA" id="ARBA00005992"/>
    </source>
</evidence>
<dbReference type="PANTHER" id="PTHR41533">
    <property type="entry name" value="L,D-TRANSPEPTIDASE HI_1667-RELATED"/>
    <property type="match status" value="1"/>
</dbReference>
<evidence type="ECO:0000313" key="10">
    <source>
        <dbReference type="EMBL" id="ODR93851.1"/>
    </source>
</evidence>
<evidence type="ECO:0000256" key="8">
    <source>
        <dbReference type="SAM" id="MobiDB-lite"/>
    </source>
</evidence>
<comment type="caution">
    <text evidence="10">The sequence shown here is derived from an EMBL/GenBank/DDBJ whole genome shotgun (WGS) entry which is preliminary data.</text>
</comment>
<name>A0A1E3VKN6_9HYPH</name>
<dbReference type="PANTHER" id="PTHR41533:SF2">
    <property type="entry name" value="BLR7131 PROTEIN"/>
    <property type="match status" value="1"/>
</dbReference>
<comment type="pathway">
    <text evidence="1 7">Cell wall biogenesis; peptidoglycan biosynthesis.</text>
</comment>
<dbReference type="GO" id="GO:0008360">
    <property type="term" value="P:regulation of cell shape"/>
    <property type="evidence" value="ECO:0007669"/>
    <property type="project" value="UniProtKB-UniRule"/>
</dbReference>
<evidence type="ECO:0000256" key="5">
    <source>
        <dbReference type="ARBA" id="ARBA00022984"/>
    </source>
</evidence>
<dbReference type="Pfam" id="PF03734">
    <property type="entry name" value="YkuD"/>
    <property type="match status" value="1"/>
</dbReference>
<evidence type="ECO:0000256" key="7">
    <source>
        <dbReference type="PROSITE-ProRule" id="PRU01373"/>
    </source>
</evidence>
<dbReference type="GO" id="GO:0004180">
    <property type="term" value="F:carboxypeptidase activity"/>
    <property type="evidence" value="ECO:0007669"/>
    <property type="project" value="UniProtKB-ARBA"/>
</dbReference>
<dbReference type="PROSITE" id="PS52029">
    <property type="entry name" value="LD_TPASE"/>
    <property type="match status" value="1"/>
</dbReference>
<dbReference type="RefSeq" id="WP_069445208.1">
    <property type="nucleotide sequence ID" value="NZ_LPWE01000013.1"/>
</dbReference>
<proteinExistence type="inferred from homology"/>
<dbReference type="Gene3D" id="2.40.440.10">
    <property type="entry name" value="L,D-transpeptidase catalytic domain-like"/>
    <property type="match status" value="1"/>
</dbReference>